<dbReference type="SMART" id="SM00862">
    <property type="entry name" value="Trans_reg_C"/>
    <property type="match status" value="1"/>
</dbReference>
<evidence type="ECO:0000259" key="5">
    <source>
        <dbReference type="PROSITE" id="PS51755"/>
    </source>
</evidence>
<accession>A0A6G5QPE7</accession>
<dbReference type="InterPro" id="IPR011006">
    <property type="entry name" value="CheY-like_superfamily"/>
</dbReference>
<gene>
    <name evidence="6" type="ORF">CRECT_1844</name>
</gene>
<protein>
    <submittedName>
        <fullName evidence="6">Two-component system response regulator</fullName>
    </submittedName>
</protein>
<dbReference type="Proteomes" id="UP000502377">
    <property type="component" value="Chromosome"/>
</dbReference>
<dbReference type="InterPro" id="IPR016032">
    <property type="entry name" value="Sig_transdc_resp-reg_C-effctor"/>
</dbReference>
<feature type="domain" description="OmpR/PhoB-type" evidence="5">
    <location>
        <begin position="136"/>
        <end position="231"/>
    </location>
</feature>
<dbReference type="PANTHER" id="PTHR43228">
    <property type="entry name" value="TWO-COMPONENT RESPONSE REGULATOR"/>
    <property type="match status" value="1"/>
</dbReference>
<dbReference type="GO" id="GO:0006355">
    <property type="term" value="P:regulation of DNA-templated transcription"/>
    <property type="evidence" value="ECO:0007669"/>
    <property type="project" value="InterPro"/>
</dbReference>
<dbReference type="SMART" id="SM00448">
    <property type="entry name" value="REC"/>
    <property type="match status" value="1"/>
</dbReference>
<dbReference type="GO" id="GO:0003677">
    <property type="term" value="F:DNA binding"/>
    <property type="evidence" value="ECO:0007669"/>
    <property type="project" value="UniProtKB-UniRule"/>
</dbReference>
<dbReference type="Gene3D" id="3.40.50.2300">
    <property type="match status" value="1"/>
</dbReference>
<evidence type="ECO:0000256" key="3">
    <source>
        <dbReference type="PROSITE-ProRule" id="PRU01091"/>
    </source>
</evidence>
<dbReference type="AlphaFoldDB" id="A0A6G5QPE7"/>
<proteinExistence type="predicted"/>
<dbReference type="Gene3D" id="1.10.10.10">
    <property type="entry name" value="Winged helix-like DNA-binding domain superfamily/Winged helix DNA-binding domain"/>
    <property type="match status" value="1"/>
</dbReference>
<reference evidence="6 7" key="1">
    <citation type="submission" date="2016-07" db="EMBL/GenBank/DDBJ databases">
        <title>Comparative genomics of the Campylobacter concisus group.</title>
        <authorList>
            <person name="Miller W.G."/>
            <person name="Yee E."/>
            <person name="Chapman M.H."/>
            <person name="Huynh S."/>
            <person name="Bono J.L."/>
            <person name="On S.L.W."/>
            <person name="StLeger J."/>
            <person name="Foster G."/>
            <person name="Parker C.T."/>
        </authorList>
    </citation>
    <scope>NUCLEOTIDE SEQUENCE [LARGE SCALE GENOMIC DNA]</scope>
    <source>
        <strain evidence="6 7">ATCC 33238</strain>
    </source>
</reference>
<dbReference type="GO" id="GO:0000160">
    <property type="term" value="P:phosphorelay signal transduction system"/>
    <property type="evidence" value="ECO:0007669"/>
    <property type="project" value="InterPro"/>
</dbReference>
<dbReference type="PROSITE" id="PS50110">
    <property type="entry name" value="RESPONSE_REGULATORY"/>
    <property type="match status" value="1"/>
</dbReference>
<dbReference type="KEGG" id="crx:CRECT_1844"/>
<dbReference type="InterPro" id="IPR001789">
    <property type="entry name" value="Sig_transdc_resp-reg_receiver"/>
</dbReference>
<organism evidence="6 7">
    <name type="scientific">Campylobacter rectus</name>
    <name type="common">Wolinella recta</name>
    <dbReference type="NCBI Taxonomy" id="203"/>
    <lineage>
        <taxon>Bacteria</taxon>
        <taxon>Pseudomonadati</taxon>
        <taxon>Campylobacterota</taxon>
        <taxon>Epsilonproteobacteria</taxon>
        <taxon>Campylobacterales</taxon>
        <taxon>Campylobacteraceae</taxon>
        <taxon>Campylobacter</taxon>
    </lineage>
</organism>
<evidence type="ECO:0000313" key="6">
    <source>
        <dbReference type="EMBL" id="QCD47464.1"/>
    </source>
</evidence>
<dbReference type="Pfam" id="PF00486">
    <property type="entry name" value="Trans_reg_C"/>
    <property type="match status" value="1"/>
</dbReference>
<evidence type="ECO:0000256" key="1">
    <source>
        <dbReference type="ARBA" id="ARBA00023125"/>
    </source>
</evidence>
<dbReference type="SUPFAM" id="SSF52172">
    <property type="entry name" value="CheY-like"/>
    <property type="match status" value="1"/>
</dbReference>
<evidence type="ECO:0000313" key="7">
    <source>
        <dbReference type="Proteomes" id="UP000502377"/>
    </source>
</evidence>
<dbReference type="Pfam" id="PF00072">
    <property type="entry name" value="Response_reg"/>
    <property type="match status" value="1"/>
</dbReference>
<dbReference type="PANTHER" id="PTHR43228:SF1">
    <property type="entry name" value="TWO-COMPONENT RESPONSE REGULATOR ARR22"/>
    <property type="match status" value="1"/>
</dbReference>
<keyword evidence="2" id="KW-0597">Phosphoprotein</keyword>
<feature type="domain" description="Response regulatory" evidence="4">
    <location>
        <begin position="14"/>
        <end position="128"/>
    </location>
</feature>
<evidence type="ECO:0000259" key="4">
    <source>
        <dbReference type="PROSITE" id="PS50110"/>
    </source>
</evidence>
<feature type="modified residue" description="4-aspartylphosphate" evidence="2">
    <location>
        <position position="63"/>
    </location>
</feature>
<dbReference type="EMBL" id="CP012543">
    <property type="protein sequence ID" value="QCD47464.1"/>
    <property type="molecule type" value="Genomic_DNA"/>
</dbReference>
<name>A0A6G5QPE7_CAMRE</name>
<dbReference type="SUPFAM" id="SSF46894">
    <property type="entry name" value="C-terminal effector domain of the bipartite response regulators"/>
    <property type="match status" value="1"/>
</dbReference>
<evidence type="ECO:0000256" key="2">
    <source>
        <dbReference type="PROSITE-ProRule" id="PRU00169"/>
    </source>
</evidence>
<dbReference type="InterPro" id="IPR052048">
    <property type="entry name" value="ST_Response_Regulator"/>
</dbReference>
<sequence>MKINSIKDAIYPLRALYVEDDNEVRQQTAKILKLFFHQVIDCGDAQEGIEKFKASKAGIVFTDINMPGINGLEMIERIKQIDPLVKTVIFSAYDESKFFTKAISIGVDGYILKPFTTEDLLSVLEKITQSIETKPGKFIYLSGDFVWDKQSLTLCKAGEIIKLTKNETSLLQLLLSSSGRIASGLEIENELFEDYGEYDDKRVRNIISRFHRKIGYKLIENIYSQGYRIKWR</sequence>
<dbReference type="InterPro" id="IPR036388">
    <property type="entry name" value="WH-like_DNA-bd_sf"/>
</dbReference>
<feature type="DNA-binding region" description="OmpR/PhoB-type" evidence="3">
    <location>
        <begin position="136"/>
        <end position="231"/>
    </location>
</feature>
<dbReference type="CDD" id="cd17536">
    <property type="entry name" value="REC_YesN-like"/>
    <property type="match status" value="1"/>
</dbReference>
<keyword evidence="1 3" id="KW-0238">DNA-binding</keyword>
<dbReference type="PROSITE" id="PS51755">
    <property type="entry name" value="OMPR_PHOB"/>
    <property type="match status" value="1"/>
</dbReference>
<dbReference type="RefSeq" id="WP_004318604.1">
    <property type="nucleotide sequence ID" value="NZ_CP012543.1"/>
</dbReference>
<dbReference type="InterPro" id="IPR001867">
    <property type="entry name" value="OmpR/PhoB-type_DNA-bd"/>
</dbReference>